<dbReference type="InterPro" id="IPR036393">
    <property type="entry name" value="AceGlu_kinase-like_sf"/>
</dbReference>
<accession>A0A7W9B2W6</accession>
<dbReference type="SUPFAM" id="SSF53633">
    <property type="entry name" value="Carbamate kinase-like"/>
    <property type="match status" value="1"/>
</dbReference>
<keyword evidence="5 8" id="KW-0547">Nucleotide-binding</keyword>
<evidence type="ECO:0000256" key="2">
    <source>
        <dbReference type="ARBA" id="ARBA00022605"/>
    </source>
</evidence>
<name>A0A7W9B2W6_9SPHN</name>
<dbReference type="InterPro" id="IPR015947">
    <property type="entry name" value="PUA-like_sf"/>
</dbReference>
<dbReference type="PIRSF" id="PIRSF000729">
    <property type="entry name" value="GK"/>
    <property type="match status" value="1"/>
</dbReference>
<feature type="binding site" evidence="8">
    <location>
        <position position="155"/>
    </location>
    <ligand>
        <name>substrate</name>
    </ligand>
</feature>
<comment type="function">
    <text evidence="8">Catalyzes the transfer of a phosphate group to glutamate to form L-glutamate 5-phosphate.</text>
</comment>
<evidence type="ECO:0000256" key="6">
    <source>
        <dbReference type="ARBA" id="ARBA00022777"/>
    </source>
</evidence>
<dbReference type="GO" id="GO:0004349">
    <property type="term" value="F:glutamate 5-kinase activity"/>
    <property type="evidence" value="ECO:0007669"/>
    <property type="project" value="UniProtKB-UniRule"/>
</dbReference>
<dbReference type="NCBIfam" id="TIGR01027">
    <property type="entry name" value="proB"/>
    <property type="match status" value="1"/>
</dbReference>
<dbReference type="EMBL" id="JACIJH010000001">
    <property type="protein sequence ID" value="MBB5705249.1"/>
    <property type="molecule type" value="Genomic_DNA"/>
</dbReference>
<proteinExistence type="inferred from homology"/>
<dbReference type="PROSITE" id="PS50890">
    <property type="entry name" value="PUA"/>
    <property type="match status" value="1"/>
</dbReference>
<reference evidence="10 11" key="1">
    <citation type="submission" date="2020-08" db="EMBL/GenBank/DDBJ databases">
        <title>Genomic Encyclopedia of Type Strains, Phase IV (KMG-IV): sequencing the most valuable type-strain genomes for metagenomic binning, comparative biology and taxonomic classification.</title>
        <authorList>
            <person name="Goeker M."/>
        </authorList>
    </citation>
    <scope>NUCLEOTIDE SEQUENCE [LARGE SCALE GENOMIC DNA]</scope>
    <source>
        <strain evidence="10 11">DSM 27163</strain>
    </source>
</reference>
<dbReference type="AlphaFoldDB" id="A0A7W9B2W6"/>
<keyword evidence="6 8" id="KW-0418">Kinase</keyword>
<dbReference type="HAMAP" id="MF_00456">
    <property type="entry name" value="ProB"/>
    <property type="match status" value="1"/>
</dbReference>
<dbReference type="Gene3D" id="2.30.130.10">
    <property type="entry name" value="PUA domain"/>
    <property type="match status" value="1"/>
</dbReference>
<dbReference type="SMART" id="SM00359">
    <property type="entry name" value="PUA"/>
    <property type="match status" value="1"/>
</dbReference>
<dbReference type="PRINTS" id="PR00474">
    <property type="entry name" value="GLU5KINASE"/>
</dbReference>
<dbReference type="SUPFAM" id="SSF88697">
    <property type="entry name" value="PUA domain-like"/>
    <property type="match status" value="1"/>
</dbReference>
<dbReference type="InterPro" id="IPR001048">
    <property type="entry name" value="Asp/Glu/Uridylate_kinase"/>
</dbReference>
<feature type="binding site" evidence="8">
    <location>
        <begin position="217"/>
        <end position="223"/>
    </location>
    <ligand>
        <name>ATP</name>
        <dbReference type="ChEBI" id="CHEBI:30616"/>
    </ligand>
</feature>
<keyword evidence="11" id="KW-1185">Reference proteome</keyword>
<comment type="caution">
    <text evidence="10">The sequence shown here is derived from an EMBL/GenBank/DDBJ whole genome shotgun (WGS) entry which is preliminary data.</text>
</comment>
<organism evidence="10 11">
    <name type="scientific">Sphingopyxis panaciterrulae</name>
    <dbReference type="NCBI Taxonomy" id="462372"/>
    <lineage>
        <taxon>Bacteria</taxon>
        <taxon>Pseudomonadati</taxon>
        <taxon>Pseudomonadota</taxon>
        <taxon>Alphaproteobacteria</taxon>
        <taxon>Sphingomonadales</taxon>
        <taxon>Sphingomonadaceae</taxon>
        <taxon>Sphingopyxis</taxon>
    </lineage>
</organism>
<evidence type="ECO:0000313" key="10">
    <source>
        <dbReference type="EMBL" id="MBB5705249.1"/>
    </source>
</evidence>
<protein>
    <recommendedName>
        <fullName evidence="8">Glutamate 5-kinase</fullName>
        <ecNumber evidence="8">2.7.2.11</ecNumber>
    </recommendedName>
    <alternativeName>
        <fullName evidence="8">Gamma-glutamyl kinase</fullName>
        <shortName evidence="8">GK</shortName>
    </alternativeName>
</protein>
<dbReference type="GO" id="GO:0003723">
    <property type="term" value="F:RNA binding"/>
    <property type="evidence" value="ECO:0007669"/>
    <property type="project" value="InterPro"/>
</dbReference>
<dbReference type="Pfam" id="PF00696">
    <property type="entry name" value="AA_kinase"/>
    <property type="match status" value="1"/>
</dbReference>
<dbReference type="GO" id="GO:0005829">
    <property type="term" value="C:cytosol"/>
    <property type="evidence" value="ECO:0007669"/>
    <property type="project" value="TreeGrafter"/>
</dbReference>
<sequence length="368" mass="37317">MTLFPPAACSRLIVKIGSALLVDPAGAVRRDWLAGIAADIGERTKAGQQVAVVSSGAIALGARRLGLTKGGRATLEDAQAAAATGQIALSQVWAEVLGAEGLTAAQMLVTLDDLEHRRRYLNAAATLDRLLSLGVVPIINENDSVATEEIRFGDNDRLAARVAQAAGAGGVVLLSDIDGLYDRNPAQPGARHIARVERVDAAIEAMADGKSASGMGSGGMVSKIAAARIANAAGAHLAIASGQAARPLSADARHTIFVAERGASARKAWLAGGLTAKGRLVIDAGALRALQGGASLLAAGVTAVGGAFVRGDILDIAGPDGRVVARGLSEYPTADAAAILGLGRDAQEAALGYAPRAAMIHRDHLVLL</sequence>
<dbReference type="PROSITE" id="PS00902">
    <property type="entry name" value="GLUTAMATE_5_KINASE"/>
    <property type="match status" value="1"/>
</dbReference>
<dbReference type="PANTHER" id="PTHR43654">
    <property type="entry name" value="GLUTAMATE 5-KINASE"/>
    <property type="match status" value="1"/>
</dbReference>
<keyword evidence="7 8" id="KW-0067">ATP-binding</keyword>
<dbReference type="RefSeq" id="WP_184095091.1">
    <property type="nucleotide sequence ID" value="NZ_JACIJH010000001.1"/>
</dbReference>
<evidence type="ECO:0000256" key="3">
    <source>
        <dbReference type="ARBA" id="ARBA00022650"/>
    </source>
</evidence>
<dbReference type="PANTHER" id="PTHR43654:SF1">
    <property type="entry name" value="ISOPENTENYL PHOSPHATE KINASE"/>
    <property type="match status" value="1"/>
</dbReference>
<dbReference type="Pfam" id="PF01472">
    <property type="entry name" value="PUA"/>
    <property type="match status" value="1"/>
</dbReference>
<comment type="pathway">
    <text evidence="8">Amino-acid biosynthesis; L-proline biosynthesis; L-glutamate 5-semialdehyde from L-glutamate: step 1/2.</text>
</comment>
<comment type="subcellular location">
    <subcellularLocation>
        <location evidence="8">Cytoplasm</location>
    </subcellularLocation>
</comment>
<evidence type="ECO:0000259" key="9">
    <source>
        <dbReference type="SMART" id="SM00359"/>
    </source>
</evidence>
<feature type="binding site" evidence="8">
    <location>
        <begin position="175"/>
        <end position="176"/>
    </location>
    <ligand>
        <name>ATP</name>
        <dbReference type="ChEBI" id="CHEBI:30616"/>
    </ligand>
</feature>
<feature type="domain" description="PUA" evidence="9">
    <location>
        <begin position="278"/>
        <end position="360"/>
    </location>
</feature>
<gene>
    <name evidence="8" type="primary">proB</name>
    <name evidence="10" type="ORF">FHR21_000574</name>
</gene>
<keyword evidence="4 8" id="KW-0808">Transferase</keyword>
<evidence type="ECO:0000256" key="5">
    <source>
        <dbReference type="ARBA" id="ARBA00022741"/>
    </source>
</evidence>
<dbReference type="GO" id="GO:0055129">
    <property type="term" value="P:L-proline biosynthetic process"/>
    <property type="evidence" value="ECO:0007669"/>
    <property type="project" value="UniProtKB-UniRule"/>
</dbReference>
<keyword evidence="1 8" id="KW-0963">Cytoplasm</keyword>
<dbReference type="InterPro" id="IPR005715">
    <property type="entry name" value="Glu_5kinase/COase_Synthase"/>
</dbReference>
<comment type="catalytic activity">
    <reaction evidence="8">
        <text>L-glutamate + ATP = L-glutamyl 5-phosphate + ADP</text>
        <dbReference type="Rhea" id="RHEA:14877"/>
        <dbReference type="ChEBI" id="CHEBI:29985"/>
        <dbReference type="ChEBI" id="CHEBI:30616"/>
        <dbReference type="ChEBI" id="CHEBI:58274"/>
        <dbReference type="ChEBI" id="CHEBI:456216"/>
        <dbReference type="EC" id="2.7.2.11"/>
    </reaction>
</comment>
<dbReference type="UniPathway" id="UPA00098">
    <property type="reaction ID" value="UER00359"/>
</dbReference>
<feature type="binding site" evidence="8">
    <location>
        <position position="143"/>
    </location>
    <ligand>
        <name>substrate</name>
    </ligand>
</feature>
<keyword evidence="3 8" id="KW-0641">Proline biosynthesis</keyword>
<dbReference type="InterPro" id="IPR001057">
    <property type="entry name" value="Glu/AcGlu_kinase"/>
</dbReference>
<evidence type="ECO:0000313" key="11">
    <source>
        <dbReference type="Proteomes" id="UP000537161"/>
    </source>
</evidence>
<dbReference type="FunFam" id="3.40.1160.10:FF:000006">
    <property type="entry name" value="Glutamate 5-kinase"/>
    <property type="match status" value="1"/>
</dbReference>
<feature type="binding site" evidence="8">
    <location>
        <position position="15"/>
    </location>
    <ligand>
        <name>ATP</name>
        <dbReference type="ChEBI" id="CHEBI:30616"/>
    </ligand>
</feature>
<comment type="similarity">
    <text evidence="8">Belongs to the glutamate 5-kinase family.</text>
</comment>
<evidence type="ECO:0000256" key="4">
    <source>
        <dbReference type="ARBA" id="ARBA00022679"/>
    </source>
</evidence>
<feature type="binding site" evidence="8">
    <location>
        <position position="55"/>
    </location>
    <ligand>
        <name>substrate</name>
    </ligand>
</feature>
<dbReference type="GO" id="GO:0005524">
    <property type="term" value="F:ATP binding"/>
    <property type="evidence" value="ECO:0007669"/>
    <property type="project" value="UniProtKB-KW"/>
</dbReference>
<dbReference type="Gene3D" id="3.40.1160.10">
    <property type="entry name" value="Acetylglutamate kinase-like"/>
    <property type="match status" value="1"/>
</dbReference>
<dbReference type="InterPro" id="IPR036974">
    <property type="entry name" value="PUA_sf"/>
</dbReference>
<dbReference type="InterPro" id="IPR002478">
    <property type="entry name" value="PUA"/>
</dbReference>
<dbReference type="InterPro" id="IPR011529">
    <property type="entry name" value="Glu_5kinase"/>
</dbReference>
<keyword evidence="2 8" id="KW-0028">Amino-acid biosynthesis</keyword>
<dbReference type="CDD" id="cd21157">
    <property type="entry name" value="PUA_G5K"/>
    <property type="match status" value="1"/>
</dbReference>
<dbReference type="InterPro" id="IPR019797">
    <property type="entry name" value="Glutamate_5-kinase_CS"/>
</dbReference>
<dbReference type="EC" id="2.7.2.11" evidence="8"/>
<dbReference type="Proteomes" id="UP000537161">
    <property type="component" value="Unassembled WGS sequence"/>
</dbReference>
<evidence type="ECO:0000256" key="7">
    <source>
        <dbReference type="ARBA" id="ARBA00022840"/>
    </source>
</evidence>
<evidence type="ECO:0000256" key="1">
    <source>
        <dbReference type="ARBA" id="ARBA00022490"/>
    </source>
</evidence>
<evidence type="ECO:0000256" key="8">
    <source>
        <dbReference type="HAMAP-Rule" id="MF_00456"/>
    </source>
</evidence>